<comment type="caution">
    <text evidence="1">The sequence shown here is derived from an EMBL/GenBank/DDBJ whole genome shotgun (WGS) entry which is preliminary data.</text>
</comment>
<keyword evidence="2" id="KW-1185">Reference proteome</keyword>
<gene>
    <name evidence="1" type="ORF">JKP88DRAFT_275368</name>
</gene>
<protein>
    <submittedName>
        <fullName evidence="1">Uncharacterized protein</fullName>
    </submittedName>
</protein>
<accession>A0A835ZCI0</accession>
<dbReference type="EMBL" id="JAFCMP010000046">
    <property type="protein sequence ID" value="KAG5189652.1"/>
    <property type="molecule type" value="Genomic_DNA"/>
</dbReference>
<dbReference type="PANTHER" id="PTHR33129:SF1">
    <property type="entry name" value="ATP-BINDING PROTEIN"/>
    <property type="match status" value="1"/>
</dbReference>
<dbReference type="InterPro" id="IPR027417">
    <property type="entry name" value="P-loop_NTPase"/>
</dbReference>
<dbReference type="PANTHER" id="PTHR33129">
    <property type="entry name" value="PROTEIN KINASE DOMAIN-CONTAINING PROTEIN-RELATED"/>
    <property type="match status" value="1"/>
</dbReference>
<proteinExistence type="predicted"/>
<dbReference type="SUPFAM" id="SSF52540">
    <property type="entry name" value="P-loop containing nucleoside triphosphate hydrolases"/>
    <property type="match status" value="1"/>
</dbReference>
<evidence type="ECO:0000313" key="2">
    <source>
        <dbReference type="Proteomes" id="UP000664859"/>
    </source>
</evidence>
<sequence length="136" mass="15288">MKSHMNEYKDGGGVFIVTGEQGTGKTSFLYYVIWRLAQEGVTTVVYDAKDREHPVLFTANAAREGPSDAPVFRAAFRHPATWYLVDDKPPAMQAFYHERVVLVASSKGVWKEIFKRDDADIAFMPPLSDEPSAHTH</sequence>
<name>A0A835ZCI0_9STRA</name>
<dbReference type="Proteomes" id="UP000664859">
    <property type="component" value="Unassembled WGS sequence"/>
</dbReference>
<dbReference type="AlphaFoldDB" id="A0A835ZCI0"/>
<dbReference type="InterPro" id="IPR052980">
    <property type="entry name" value="Crinkler_effector"/>
</dbReference>
<reference evidence="1" key="1">
    <citation type="submission" date="2021-02" db="EMBL/GenBank/DDBJ databases">
        <title>First Annotated Genome of the Yellow-green Alga Tribonema minus.</title>
        <authorList>
            <person name="Mahan K.M."/>
        </authorList>
    </citation>
    <scope>NUCLEOTIDE SEQUENCE</scope>
    <source>
        <strain evidence="1">UTEX B ZZ1240</strain>
    </source>
</reference>
<organism evidence="1 2">
    <name type="scientific">Tribonema minus</name>
    <dbReference type="NCBI Taxonomy" id="303371"/>
    <lineage>
        <taxon>Eukaryota</taxon>
        <taxon>Sar</taxon>
        <taxon>Stramenopiles</taxon>
        <taxon>Ochrophyta</taxon>
        <taxon>PX clade</taxon>
        <taxon>Xanthophyceae</taxon>
        <taxon>Tribonematales</taxon>
        <taxon>Tribonemataceae</taxon>
        <taxon>Tribonema</taxon>
    </lineage>
</organism>
<evidence type="ECO:0000313" key="1">
    <source>
        <dbReference type="EMBL" id="KAG5189652.1"/>
    </source>
</evidence>